<name>N0BFB5_9EURY</name>
<dbReference type="KEGG" id="ast:Asulf_00948"/>
<organism evidence="1 2">
    <name type="scientific">Archaeoglobus sulfaticallidus PM70-1</name>
    <dbReference type="NCBI Taxonomy" id="387631"/>
    <lineage>
        <taxon>Archaea</taxon>
        <taxon>Methanobacteriati</taxon>
        <taxon>Methanobacteriota</taxon>
        <taxon>Archaeoglobi</taxon>
        <taxon>Archaeoglobales</taxon>
        <taxon>Archaeoglobaceae</taxon>
        <taxon>Archaeoglobus</taxon>
    </lineage>
</organism>
<dbReference type="Proteomes" id="UP000013307">
    <property type="component" value="Chromosome"/>
</dbReference>
<dbReference type="AlphaFoldDB" id="N0BFB5"/>
<keyword evidence="2" id="KW-1185">Reference proteome</keyword>
<protein>
    <submittedName>
        <fullName evidence="1">Uncharacterized protein</fullName>
    </submittedName>
</protein>
<sequence>MRLKEGINKDLEGKGLMYKLAYFANLKFVWRILDAFKQN</sequence>
<dbReference type="STRING" id="387631.Asulf_00948"/>
<evidence type="ECO:0000313" key="1">
    <source>
        <dbReference type="EMBL" id="AGK60952.1"/>
    </source>
</evidence>
<accession>N0BFB5</accession>
<evidence type="ECO:0000313" key="2">
    <source>
        <dbReference type="Proteomes" id="UP000013307"/>
    </source>
</evidence>
<reference evidence="1 2" key="1">
    <citation type="journal article" date="2013" name="Genome Announc.">
        <title>Complete Genome Sequence of the Thermophilic and Facultatively Chemolithoautotrophic Sulfate Reducer Archaeoglobus sulfaticallidus Strain PM70-1T.</title>
        <authorList>
            <person name="Stokke R."/>
            <person name="Hocking W.P."/>
            <person name="Steinsbu B.O."/>
            <person name="Steen I.H."/>
        </authorList>
    </citation>
    <scope>NUCLEOTIDE SEQUENCE [LARGE SCALE GENOMIC DNA]</scope>
    <source>
        <strain evidence="1">PM70-1</strain>
    </source>
</reference>
<dbReference type="EMBL" id="CP005290">
    <property type="protein sequence ID" value="AGK60952.1"/>
    <property type="molecule type" value="Genomic_DNA"/>
</dbReference>
<gene>
    <name evidence="1" type="ORF">Asulf_00948</name>
</gene>
<dbReference type="HOGENOM" id="CLU_3302537_0_0_2"/>
<proteinExistence type="predicted"/>